<evidence type="ECO:0000313" key="6">
    <source>
        <dbReference type="Proteomes" id="UP000319143"/>
    </source>
</evidence>
<dbReference type="SUPFAM" id="SSF49899">
    <property type="entry name" value="Concanavalin A-like lectins/glucanases"/>
    <property type="match status" value="1"/>
</dbReference>
<name>A0A5C6E2W8_9BACT</name>
<protein>
    <recommendedName>
        <fullName evidence="4">Laminin G domain-containing protein</fullName>
    </recommendedName>
</protein>
<evidence type="ECO:0000259" key="4">
    <source>
        <dbReference type="PROSITE" id="PS50025"/>
    </source>
</evidence>
<evidence type="ECO:0000256" key="3">
    <source>
        <dbReference type="SAM" id="SignalP"/>
    </source>
</evidence>
<reference evidence="5 6" key="1">
    <citation type="submission" date="2019-02" db="EMBL/GenBank/DDBJ databases">
        <title>Deep-cultivation of Planctomycetes and their phenomic and genomic characterization uncovers novel biology.</title>
        <authorList>
            <person name="Wiegand S."/>
            <person name="Jogler M."/>
            <person name="Boedeker C."/>
            <person name="Pinto D."/>
            <person name="Vollmers J."/>
            <person name="Rivas-Marin E."/>
            <person name="Kohn T."/>
            <person name="Peeters S.H."/>
            <person name="Heuer A."/>
            <person name="Rast P."/>
            <person name="Oberbeckmann S."/>
            <person name="Bunk B."/>
            <person name="Jeske O."/>
            <person name="Meyerdierks A."/>
            <person name="Storesund J.E."/>
            <person name="Kallscheuer N."/>
            <person name="Luecker S."/>
            <person name="Lage O.M."/>
            <person name="Pohl T."/>
            <person name="Merkel B.J."/>
            <person name="Hornburger P."/>
            <person name="Mueller R.-W."/>
            <person name="Bruemmer F."/>
            <person name="Labrenz M."/>
            <person name="Spormann A.M."/>
            <person name="Op Den Camp H."/>
            <person name="Overmann J."/>
            <person name="Amann R."/>
            <person name="Jetten M.S.M."/>
            <person name="Mascher T."/>
            <person name="Medema M.H."/>
            <person name="Devos D.P."/>
            <person name="Kaster A.-K."/>
            <person name="Ovreas L."/>
            <person name="Rohde M."/>
            <person name="Galperin M.Y."/>
            <person name="Jogler C."/>
        </authorList>
    </citation>
    <scope>NUCLEOTIDE SEQUENCE [LARGE SCALE GENOMIC DNA]</scope>
    <source>
        <strain evidence="5 6">Poly41</strain>
    </source>
</reference>
<proteinExistence type="predicted"/>
<dbReference type="InterPro" id="IPR001791">
    <property type="entry name" value="Laminin_G"/>
</dbReference>
<dbReference type="Proteomes" id="UP000319143">
    <property type="component" value="Unassembled WGS sequence"/>
</dbReference>
<organism evidence="5 6">
    <name type="scientific">Novipirellula artificiosorum</name>
    <dbReference type="NCBI Taxonomy" id="2528016"/>
    <lineage>
        <taxon>Bacteria</taxon>
        <taxon>Pseudomonadati</taxon>
        <taxon>Planctomycetota</taxon>
        <taxon>Planctomycetia</taxon>
        <taxon>Pirellulales</taxon>
        <taxon>Pirellulaceae</taxon>
        <taxon>Novipirellula</taxon>
    </lineage>
</organism>
<evidence type="ECO:0000313" key="5">
    <source>
        <dbReference type="EMBL" id="TWU41961.1"/>
    </source>
</evidence>
<comment type="caution">
    <text evidence="5">The sequence shown here is derived from an EMBL/GenBank/DDBJ whole genome shotgun (WGS) entry which is preliminary data.</text>
</comment>
<accession>A0A5C6E2W8</accession>
<dbReference type="Pfam" id="PF13385">
    <property type="entry name" value="Laminin_G_3"/>
    <property type="match status" value="1"/>
</dbReference>
<dbReference type="EMBL" id="SJPV01000001">
    <property type="protein sequence ID" value="TWU41961.1"/>
    <property type="molecule type" value="Genomic_DNA"/>
</dbReference>
<dbReference type="InterPro" id="IPR006558">
    <property type="entry name" value="LamG-like"/>
</dbReference>
<dbReference type="SMART" id="SM00560">
    <property type="entry name" value="LamGL"/>
    <property type="match status" value="1"/>
</dbReference>
<dbReference type="PROSITE" id="PS50025">
    <property type="entry name" value="LAM_G_DOMAIN"/>
    <property type="match status" value="1"/>
</dbReference>
<sequence precursor="true">MTKPNFSALATSLLFLIPLAPCQASLIAHWTGDNTANDSSGNLHHGTLSGDTNYVTGVVGQAFSFDGNGDYVSVNPSASLEPSTISVTAWLKIPDQSRLRMVADSSHGSGKGWALQIRDTGSVSFAYGNGSAFPEVISVDTVDDDAFHHVAAVKDATTMTIYIDGMFDHSISYVGTAAASGLPVRIGSWLGGGRDLQGLVDDVRIYDNALSASEVSSLASAVPEPCSLLFFAFASVGIAIRQRRQQQVGNDRIRHS</sequence>
<feature type="domain" description="Laminin G" evidence="4">
    <location>
        <begin position="61"/>
        <end position="226"/>
    </location>
</feature>
<keyword evidence="1 3" id="KW-0732">Signal</keyword>
<gene>
    <name evidence="5" type="ORF">Poly41_02570</name>
</gene>
<keyword evidence="6" id="KW-1185">Reference proteome</keyword>
<evidence type="ECO:0000256" key="1">
    <source>
        <dbReference type="ARBA" id="ARBA00022729"/>
    </source>
</evidence>
<keyword evidence="2" id="KW-1015">Disulfide bond</keyword>
<dbReference type="RefSeq" id="WP_197230984.1">
    <property type="nucleotide sequence ID" value="NZ_SJPV01000001.1"/>
</dbReference>
<dbReference type="AlphaFoldDB" id="A0A5C6E2W8"/>
<dbReference type="Gene3D" id="2.60.120.200">
    <property type="match status" value="1"/>
</dbReference>
<feature type="chain" id="PRO_5022889634" description="Laminin G domain-containing protein" evidence="3">
    <location>
        <begin position="25"/>
        <end position="256"/>
    </location>
</feature>
<feature type="signal peptide" evidence="3">
    <location>
        <begin position="1"/>
        <end position="24"/>
    </location>
</feature>
<dbReference type="InterPro" id="IPR013320">
    <property type="entry name" value="ConA-like_dom_sf"/>
</dbReference>
<evidence type="ECO:0000256" key="2">
    <source>
        <dbReference type="ARBA" id="ARBA00023157"/>
    </source>
</evidence>